<accession>A0A1Y3AQ43</accession>
<evidence type="ECO:0000313" key="1">
    <source>
        <dbReference type="EMBL" id="OTF70582.1"/>
    </source>
</evidence>
<keyword evidence="2" id="KW-1185">Reference proteome</keyword>
<dbReference type="Proteomes" id="UP000194236">
    <property type="component" value="Unassembled WGS sequence"/>
</dbReference>
<sequence length="74" mass="7268">PDAGVLVAAERGVRRVQVVAVGPHASGLDGAAHAIGAVDVAGPQPGAEAELGVVGQRQGFGLILEGGDANHRPE</sequence>
<feature type="non-terminal residue" evidence="1">
    <location>
        <position position="74"/>
    </location>
</feature>
<evidence type="ECO:0000313" key="2">
    <source>
        <dbReference type="Proteomes" id="UP000194236"/>
    </source>
</evidence>
<dbReference type="EMBL" id="MUJZ01065024">
    <property type="protein sequence ID" value="OTF70582.1"/>
    <property type="molecule type" value="Genomic_DNA"/>
</dbReference>
<comment type="caution">
    <text evidence="1">The sequence shown here is derived from an EMBL/GenBank/DDBJ whole genome shotgun (WGS) entry which is preliminary data.</text>
</comment>
<gene>
    <name evidence="1" type="ORF">BLA29_015504</name>
</gene>
<feature type="non-terminal residue" evidence="1">
    <location>
        <position position="1"/>
    </location>
</feature>
<proteinExistence type="predicted"/>
<dbReference type="AlphaFoldDB" id="A0A1Y3AQ43"/>
<protein>
    <submittedName>
        <fullName evidence="1">Uncharacterized protein</fullName>
    </submittedName>
</protein>
<reference evidence="1 2" key="1">
    <citation type="submission" date="2017-03" db="EMBL/GenBank/DDBJ databases">
        <title>Genome Survey of Euroglyphus maynei.</title>
        <authorList>
            <person name="Arlian L.G."/>
            <person name="Morgan M.S."/>
            <person name="Rider S.D."/>
        </authorList>
    </citation>
    <scope>NUCLEOTIDE SEQUENCE [LARGE SCALE GENOMIC DNA]</scope>
    <source>
        <strain evidence="1">Arlian Lab</strain>
        <tissue evidence="1">Whole body</tissue>
    </source>
</reference>
<organism evidence="1 2">
    <name type="scientific">Euroglyphus maynei</name>
    <name type="common">Mayne's house dust mite</name>
    <dbReference type="NCBI Taxonomy" id="6958"/>
    <lineage>
        <taxon>Eukaryota</taxon>
        <taxon>Metazoa</taxon>
        <taxon>Ecdysozoa</taxon>
        <taxon>Arthropoda</taxon>
        <taxon>Chelicerata</taxon>
        <taxon>Arachnida</taxon>
        <taxon>Acari</taxon>
        <taxon>Acariformes</taxon>
        <taxon>Sarcoptiformes</taxon>
        <taxon>Astigmata</taxon>
        <taxon>Psoroptidia</taxon>
        <taxon>Analgoidea</taxon>
        <taxon>Pyroglyphidae</taxon>
        <taxon>Pyroglyphinae</taxon>
        <taxon>Euroglyphus</taxon>
    </lineage>
</organism>
<name>A0A1Y3AQ43_EURMA</name>